<gene>
    <name evidence="3" type="primary">Dsec\GM13008</name>
    <name evidence="3" type="ORF">Dsec_GM13008</name>
</gene>
<feature type="transmembrane region" description="Helical" evidence="2">
    <location>
        <begin position="12"/>
        <end position="32"/>
    </location>
</feature>
<keyword evidence="2" id="KW-1133">Transmembrane helix</keyword>
<evidence type="ECO:0000313" key="3">
    <source>
        <dbReference type="EMBL" id="EDW52654.1"/>
    </source>
</evidence>
<protein>
    <submittedName>
        <fullName evidence="3">GM13008</fullName>
    </submittedName>
</protein>
<keyword evidence="2" id="KW-0472">Membrane</keyword>
<sequence length="110" mass="12243">MHKAEGSHVTMLIILVSVFLAVLLCGVSIARLKNNQKYIDHHQPCPKTSDDGLVWDDSALTITINPMQADVTSEASSESENSESEDEEALKDGFTHINQLEWDNSNIFQQ</sequence>
<reference evidence="3 4" key="1">
    <citation type="journal article" date="2007" name="Nature">
        <title>Evolution of genes and genomes on the Drosophila phylogeny.</title>
        <authorList>
            <consortium name="Drosophila 12 Genomes Consortium"/>
            <person name="Clark A.G."/>
            <person name="Eisen M.B."/>
            <person name="Smith D.R."/>
            <person name="Bergman C.M."/>
            <person name="Oliver B."/>
            <person name="Markow T.A."/>
            <person name="Kaufman T.C."/>
            <person name="Kellis M."/>
            <person name="Gelbart W."/>
            <person name="Iyer V.N."/>
            <person name="Pollard D.A."/>
            <person name="Sackton T.B."/>
            <person name="Larracuente A.M."/>
            <person name="Singh N.D."/>
            <person name="Abad J.P."/>
            <person name="Abt D.N."/>
            <person name="Adryan B."/>
            <person name="Aguade M."/>
            <person name="Akashi H."/>
            <person name="Anderson W.W."/>
            <person name="Aquadro C.F."/>
            <person name="Ardell D.H."/>
            <person name="Arguello R."/>
            <person name="Artieri C.G."/>
            <person name="Barbash D.A."/>
            <person name="Barker D."/>
            <person name="Barsanti P."/>
            <person name="Batterham P."/>
            <person name="Batzoglou S."/>
            <person name="Begun D."/>
            <person name="Bhutkar A."/>
            <person name="Blanco E."/>
            <person name="Bosak S.A."/>
            <person name="Bradley R.K."/>
            <person name="Brand A.D."/>
            <person name="Brent M.R."/>
            <person name="Brooks A.N."/>
            <person name="Brown R.H."/>
            <person name="Butlin R.K."/>
            <person name="Caggese C."/>
            <person name="Calvi B.R."/>
            <person name="Bernardo de Carvalho A."/>
            <person name="Caspi A."/>
            <person name="Castrezana S."/>
            <person name="Celniker S.E."/>
            <person name="Chang J.L."/>
            <person name="Chapple C."/>
            <person name="Chatterji S."/>
            <person name="Chinwalla A."/>
            <person name="Civetta A."/>
            <person name="Clifton S.W."/>
            <person name="Comeron J.M."/>
            <person name="Costello J.C."/>
            <person name="Coyne J.A."/>
            <person name="Daub J."/>
            <person name="David R.G."/>
            <person name="Delcher A.L."/>
            <person name="Delehaunty K."/>
            <person name="Do C.B."/>
            <person name="Ebling H."/>
            <person name="Edwards K."/>
            <person name="Eickbush T."/>
            <person name="Evans J.D."/>
            <person name="Filipski A."/>
            <person name="Findeiss S."/>
            <person name="Freyhult E."/>
            <person name="Fulton L."/>
            <person name="Fulton R."/>
            <person name="Garcia A.C."/>
            <person name="Gardiner A."/>
            <person name="Garfield D.A."/>
            <person name="Garvin B.E."/>
            <person name="Gibson G."/>
            <person name="Gilbert D."/>
            <person name="Gnerre S."/>
            <person name="Godfrey J."/>
            <person name="Good R."/>
            <person name="Gotea V."/>
            <person name="Gravely B."/>
            <person name="Greenberg A.J."/>
            <person name="Griffiths-Jones S."/>
            <person name="Gross S."/>
            <person name="Guigo R."/>
            <person name="Gustafson E.A."/>
            <person name="Haerty W."/>
            <person name="Hahn M.W."/>
            <person name="Halligan D.L."/>
            <person name="Halpern A.L."/>
            <person name="Halter G.M."/>
            <person name="Han M.V."/>
            <person name="Heger A."/>
            <person name="Hillier L."/>
            <person name="Hinrichs A.S."/>
            <person name="Holmes I."/>
            <person name="Hoskins R.A."/>
            <person name="Hubisz M.J."/>
            <person name="Hultmark D."/>
            <person name="Huntley M.A."/>
            <person name="Jaffe D.B."/>
            <person name="Jagadeeshan S."/>
            <person name="Jeck W.R."/>
            <person name="Johnson J."/>
            <person name="Jones C.D."/>
            <person name="Jordan W.C."/>
            <person name="Karpen G.H."/>
            <person name="Kataoka E."/>
            <person name="Keightley P.D."/>
            <person name="Kheradpour P."/>
            <person name="Kirkness E.F."/>
            <person name="Koerich L.B."/>
            <person name="Kristiansen K."/>
            <person name="Kudrna D."/>
            <person name="Kulathinal R.J."/>
            <person name="Kumar S."/>
            <person name="Kwok R."/>
            <person name="Lander E."/>
            <person name="Langley C.H."/>
            <person name="Lapoint R."/>
            <person name="Lazzaro B.P."/>
            <person name="Lee S.J."/>
            <person name="Levesque L."/>
            <person name="Li R."/>
            <person name="Lin C.F."/>
            <person name="Lin M.F."/>
            <person name="Lindblad-Toh K."/>
            <person name="Llopart A."/>
            <person name="Long M."/>
            <person name="Low L."/>
            <person name="Lozovsky E."/>
            <person name="Lu J."/>
            <person name="Luo M."/>
            <person name="Machado C.A."/>
            <person name="Makalowski W."/>
            <person name="Marzo M."/>
            <person name="Matsuda M."/>
            <person name="Matzkin L."/>
            <person name="McAllister B."/>
            <person name="McBride C.S."/>
            <person name="McKernan B."/>
            <person name="McKernan K."/>
            <person name="Mendez-Lago M."/>
            <person name="Minx P."/>
            <person name="Mollenhauer M.U."/>
            <person name="Montooth K."/>
            <person name="Mount S.M."/>
            <person name="Mu X."/>
            <person name="Myers E."/>
            <person name="Negre B."/>
            <person name="Newfeld S."/>
            <person name="Nielsen R."/>
            <person name="Noor M.A."/>
            <person name="O'Grady P."/>
            <person name="Pachter L."/>
            <person name="Papaceit M."/>
            <person name="Parisi M.J."/>
            <person name="Parisi M."/>
            <person name="Parts L."/>
            <person name="Pedersen J.S."/>
            <person name="Pesole G."/>
            <person name="Phillippy A.M."/>
            <person name="Ponting C.P."/>
            <person name="Pop M."/>
            <person name="Porcelli D."/>
            <person name="Powell J.R."/>
            <person name="Prohaska S."/>
            <person name="Pruitt K."/>
            <person name="Puig M."/>
            <person name="Quesneville H."/>
            <person name="Ram K.R."/>
            <person name="Rand D."/>
            <person name="Rasmussen M.D."/>
            <person name="Reed L.K."/>
            <person name="Reenan R."/>
            <person name="Reily A."/>
            <person name="Remington K.A."/>
            <person name="Rieger T.T."/>
            <person name="Ritchie M.G."/>
            <person name="Robin C."/>
            <person name="Rogers Y.H."/>
            <person name="Rohde C."/>
            <person name="Rozas J."/>
            <person name="Rubenfield M.J."/>
            <person name="Ruiz A."/>
            <person name="Russo S."/>
            <person name="Salzberg S.L."/>
            <person name="Sanchez-Gracia A."/>
            <person name="Saranga D.J."/>
            <person name="Sato H."/>
            <person name="Schaeffer S.W."/>
            <person name="Schatz M.C."/>
            <person name="Schlenke T."/>
            <person name="Schwartz R."/>
            <person name="Segarra C."/>
            <person name="Singh R.S."/>
            <person name="Sirot L."/>
            <person name="Sirota M."/>
            <person name="Sisneros N.B."/>
            <person name="Smith C.D."/>
            <person name="Smith T.F."/>
            <person name="Spieth J."/>
            <person name="Stage D.E."/>
            <person name="Stark A."/>
            <person name="Stephan W."/>
            <person name="Strausberg R.L."/>
            <person name="Strempel S."/>
            <person name="Sturgill D."/>
            <person name="Sutton G."/>
            <person name="Sutton G.G."/>
            <person name="Tao W."/>
            <person name="Teichmann S."/>
            <person name="Tobari Y.N."/>
            <person name="Tomimura Y."/>
            <person name="Tsolas J.M."/>
            <person name="Valente V.L."/>
            <person name="Venter E."/>
            <person name="Venter J.C."/>
            <person name="Vicario S."/>
            <person name="Vieira F.G."/>
            <person name="Vilella A.J."/>
            <person name="Villasante A."/>
            <person name="Walenz B."/>
            <person name="Wang J."/>
            <person name="Wasserman M."/>
            <person name="Watts T."/>
            <person name="Wilson D."/>
            <person name="Wilson R.K."/>
            <person name="Wing R.A."/>
            <person name="Wolfner M.F."/>
            <person name="Wong A."/>
            <person name="Wong G.K."/>
            <person name="Wu C.I."/>
            <person name="Wu G."/>
            <person name="Yamamoto D."/>
            <person name="Yang H.P."/>
            <person name="Yang S.P."/>
            <person name="Yorke J.A."/>
            <person name="Yoshida K."/>
            <person name="Zdobnov E."/>
            <person name="Zhang P."/>
            <person name="Zhang Y."/>
            <person name="Zimin A.V."/>
            <person name="Baldwin J."/>
            <person name="Abdouelleil A."/>
            <person name="Abdulkadir J."/>
            <person name="Abebe A."/>
            <person name="Abera B."/>
            <person name="Abreu J."/>
            <person name="Acer S.C."/>
            <person name="Aftuck L."/>
            <person name="Alexander A."/>
            <person name="An P."/>
            <person name="Anderson E."/>
            <person name="Anderson S."/>
            <person name="Arachi H."/>
            <person name="Azer M."/>
            <person name="Bachantsang P."/>
            <person name="Barry A."/>
            <person name="Bayul T."/>
            <person name="Berlin A."/>
            <person name="Bessette D."/>
            <person name="Bloom T."/>
            <person name="Blye J."/>
            <person name="Boguslavskiy L."/>
            <person name="Bonnet C."/>
            <person name="Boukhgalter B."/>
            <person name="Bourzgui I."/>
            <person name="Brown A."/>
            <person name="Cahill P."/>
            <person name="Channer S."/>
            <person name="Cheshatsang Y."/>
            <person name="Chuda L."/>
            <person name="Citroen M."/>
            <person name="Collymore A."/>
            <person name="Cooke P."/>
            <person name="Costello M."/>
            <person name="D'Aco K."/>
            <person name="Daza R."/>
            <person name="De Haan G."/>
            <person name="DeGray S."/>
            <person name="DeMaso C."/>
            <person name="Dhargay N."/>
            <person name="Dooley K."/>
            <person name="Dooley E."/>
            <person name="Doricent M."/>
            <person name="Dorje P."/>
            <person name="Dorjee K."/>
            <person name="Dupes A."/>
            <person name="Elong R."/>
            <person name="Falk J."/>
            <person name="Farina A."/>
            <person name="Faro S."/>
            <person name="Ferguson D."/>
            <person name="Fisher S."/>
            <person name="Foley C.D."/>
            <person name="Franke A."/>
            <person name="Friedrich D."/>
            <person name="Gadbois L."/>
            <person name="Gearin G."/>
            <person name="Gearin C.R."/>
            <person name="Giannoukos G."/>
            <person name="Goode T."/>
            <person name="Graham J."/>
            <person name="Grandbois E."/>
            <person name="Grewal S."/>
            <person name="Gyaltsen K."/>
            <person name="Hafez N."/>
            <person name="Hagos B."/>
            <person name="Hall J."/>
            <person name="Henson C."/>
            <person name="Hollinger A."/>
            <person name="Honan T."/>
            <person name="Huard M.D."/>
            <person name="Hughes L."/>
            <person name="Hurhula B."/>
            <person name="Husby M.E."/>
            <person name="Kamat A."/>
            <person name="Kanga B."/>
            <person name="Kashin S."/>
            <person name="Khazanovich D."/>
            <person name="Kisner P."/>
            <person name="Lance K."/>
            <person name="Lara M."/>
            <person name="Lee W."/>
            <person name="Lennon N."/>
            <person name="Letendre F."/>
            <person name="LeVine R."/>
            <person name="Lipovsky A."/>
            <person name="Liu X."/>
            <person name="Liu J."/>
            <person name="Liu S."/>
            <person name="Lokyitsang T."/>
            <person name="Lokyitsang Y."/>
            <person name="Lubonja R."/>
            <person name="Lui A."/>
            <person name="MacDonald P."/>
            <person name="Magnisalis V."/>
            <person name="Maru K."/>
            <person name="Matthews C."/>
            <person name="McCusker W."/>
            <person name="McDonough S."/>
            <person name="Mehta T."/>
            <person name="Meldrim J."/>
            <person name="Meneus L."/>
            <person name="Mihai O."/>
            <person name="Mihalev A."/>
            <person name="Mihova T."/>
            <person name="Mittelman R."/>
            <person name="Mlenga V."/>
            <person name="Montmayeur A."/>
            <person name="Mulrain L."/>
            <person name="Navidi A."/>
            <person name="Naylor J."/>
            <person name="Negash T."/>
            <person name="Nguyen T."/>
            <person name="Nguyen N."/>
            <person name="Nicol R."/>
            <person name="Norbu C."/>
            <person name="Norbu N."/>
            <person name="Novod N."/>
            <person name="O'Neill B."/>
            <person name="Osman S."/>
            <person name="Markiewicz E."/>
            <person name="Oyono O.L."/>
            <person name="Patti C."/>
            <person name="Phunkhang P."/>
            <person name="Pierre F."/>
            <person name="Priest M."/>
            <person name="Raghuraman S."/>
            <person name="Rege F."/>
            <person name="Reyes R."/>
            <person name="Rise C."/>
            <person name="Rogov P."/>
            <person name="Ross K."/>
            <person name="Ryan E."/>
            <person name="Settipalli S."/>
            <person name="Shea T."/>
            <person name="Sherpa N."/>
            <person name="Shi L."/>
            <person name="Shih D."/>
            <person name="Sparrow T."/>
            <person name="Spaulding J."/>
            <person name="Stalker J."/>
            <person name="Stange-Thomann N."/>
            <person name="Stavropoulos S."/>
            <person name="Stone C."/>
            <person name="Strader C."/>
            <person name="Tesfaye S."/>
            <person name="Thomson T."/>
            <person name="Thoulutsang Y."/>
            <person name="Thoulutsang D."/>
            <person name="Topham K."/>
            <person name="Topping I."/>
            <person name="Tsamla T."/>
            <person name="Vassiliev H."/>
            <person name="Vo A."/>
            <person name="Wangchuk T."/>
            <person name="Wangdi T."/>
            <person name="Weiand M."/>
            <person name="Wilkinson J."/>
            <person name="Wilson A."/>
            <person name="Yadav S."/>
            <person name="Young G."/>
            <person name="Yu Q."/>
            <person name="Zembek L."/>
            <person name="Zhong D."/>
            <person name="Zimmer A."/>
            <person name="Zwirko Z."/>
            <person name="Jaffe D.B."/>
            <person name="Alvarez P."/>
            <person name="Brockman W."/>
            <person name="Butler J."/>
            <person name="Chin C."/>
            <person name="Gnerre S."/>
            <person name="Grabherr M."/>
            <person name="Kleber M."/>
            <person name="Mauceli E."/>
            <person name="MacCallum I."/>
        </authorList>
    </citation>
    <scope>NUCLEOTIDE SEQUENCE [LARGE SCALE GENOMIC DNA]</scope>
    <source>
        <strain evidence="4">Rob3c / Tucson 14021-0248.25</strain>
    </source>
</reference>
<evidence type="ECO:0000313" key="4">
    <source>
        <dbReference type="Proteomes" id="UP000001292"/>
    </source>
</evidence>
<feature type="compositionally biased region" description="Acidic residues" evidence="1">
    <location>
        <begin position="80"/>
        <end position="89"/>
    </location>
</feature>
<accession>B4IKR4</accession>
<dbReference type="AlphaFoldDB" id="B4IKR4"/>
<name>B4IKR4_DROSE</name>
<dbReference type="EMBL" id="CH480855">
    <property type="protein sequence ID" value="EDW52654.1"/>
    <property type="molecule type" value="Genomic_DNA"/>
</dbReference>
<keyword evidence="4" id="KW-1185">Reference proteome</keyword>
<organism evidence="4">
    <name type="scientific">Drosophila sechellia</name>
    <name type="common">Fruit fly</name>
    <dbReference type="NCBI Taxonomy" id="7238"/>
    <lineage>
        <taxon>Eukaryota</taxon>
        <taxon>Metazoa</taxon>
        <taxon>Ecdysozoa</taxon>
        <taxon>Arthropoda</taxon>
        <taxon>Hexapoda</taxon>
        <taxon>Insecta</taxon>
        <taxon>Pterygota</taxon>
        <taxon>Neoptera</taxon>
        <taxon>Endopterygota</taxon>
        <taxon>Diptera</taxon>
        <taxon>Brachycera</taxon>
        <taxon>Muscomorpha</taxon>
        <taxon>Ephydroidea</taxon>
        <taxon>Drosophilidae</taxon>
        <taxon>Drosophila</taxon>
        <taxon>Sophophora</taxon>
    </lineage>
</organism>
<dbReference type="HOGENOM" id="CLU_2173621_0_0_1"/>
<feature type="region of interest" description="Disordered" evidence="1">
    <location>
        <begin position="67"/>
        <end position="90"/>
    </location>
</feature>
<evidence type="ECO:0000256" key="1">
    <source>
        <dbReference type="SAM" id="MobiDB-lite"/>
    </source>
</evidence>
<proteinExistence type="predicted"/>
<evidence type="ECO:0000256" key="2">
    <source>
        <dbReference type="SAM" id="Phobius"/>
    </source>
</evidence>
<keyword evidence="2" id="KW-0812">Transmembrane</keyword>
<dbReference type="Proteomes" id="UP000001292">
    <property type="component" value="Unassembled WGS sequence"/>
</dbReference>